<evidence type="ECO:0000256" key="5">
    <source>
        <dbReference type="ARBA" id="ARBA00023180"/>
    </source>
</evidence>
<feature type="compositionally biased region" description="Low complexity" evidence="7">
    <location>
        <begin position="159"/>
        <end position="175"/>
    </location>
</feature>
<evidence type="ECO:0000313" key="10">
    <source>
        <dbReference type="EMBL" id="CAF0744577.1"/>
    </source>
</evidence>
<comment type="caution">
    <text evidence="6">Lacks conserved residue(s) required for the propagation of feature annotation.</text>
</comment>
<protein>
    <recommendedName>
        <fullName evidence="9">EGF-like domain-containing protein</fullName>
    </recommendedName>
</protein>
<evidence type="ECO:0000259" key="9">
    <source>
        <dbReference type="PROSITE" id="PS50026"/>
    </source>
</evidence>
<proteinExistence type="predicted"/>
<dbReference type="PANTHER" id="PTHR45836:SF23">
    <property type="entry name" value="NEUROGENIC LOCUS NOTCH HOMOLOG PROTEIN 1"/>
    <property type="match status" value="1"/>
</dbReference>
<reference evidence="10" key="1">
    <citation type="submission" date="2021-02" db="EMBL/GenBank/DDBJ databases">
        <authorList>
            <person name="Nowell W R."/>
        </authorList>
    </citation>
    <scope>NUCLEOTIDE SEQUENCE</scope>
</reference>
<keyword evidence="5" id="KW-0325">Glycoprotein</keyword>
<feature type="region of interest" description="Disordered" evidence="7">
    <location>
        <begin position="94"/>
        <end position="219"/>
    </location>
</feature>
<feature type="disulfide bond" evidence="6">
    <location>
        <begin position="483"/>
        <end position="492"/>
    </location>
</feature>
<dbReference type="InterPro" id="IPR051355">
    <property type="entry name" value="Notch/Slit_guidance"/>
</dbReference>
<dbReference type="GO" id="GO:0005509">
    <property type="term" value="F:calcium ion binding"/>
    <property type="evidence" value="ECO:0007669"/>
    <property type="project" value="InterPro"/>
</dbReference>
<dbReference type="EMBL" id="CAJNOG010000010">
    <property type="protein sequence ID" value="CAF0744577.1"/>
    <property type="molecule type" value="Genomic_DNA"/>
</dbReference>
<keyword evidence="8" id="KW-0472">Membrane</keyword>
<keyword evidence="4 6" id="KW-1015">Disulfide bond</keyword>
<evidence type="ECO:0000256" key="4">
    <source>
        <dbReference type="ARBA" id="ARBA00023157"/>
    </source>
</evidence>
<dbReference type="InterPro" id="IPR001881">
    <property type="entry name" value="EGF-like_Ca-bd_dom"/>
</dbReference>
<evidence type="ECO:0000256" key="3">
    <source>
        <dbReference type="ARBA" id="ARBA00022737"/>
    </source>
</evidence>
<keyword evidence="8" id="KW-0812">Transmembrane</keyword>
<dbReference type="GO" id="GO:0007411">
    <property type="term" value="P:axon guidance"/>
    <property type="evidence" value="ECO:0007669"/>
    <property type="project" value="TreeGrafter"/>
</dbReference>
<dbReference type="GO" id="GO:0005886">
    <property type="term" value="C:plasma membrane"/>
    <property type="evidence" value="ECO:0007669"/>
    <property type="project" value="TreeGrafter"/>
</dbReference>
<evidence type="ECO:0000256" key="7">
    <source>
        <dbReference type="SAM" id="MobiDB-lite"/>
    </source>
</evidence>
<comment type="caution">
    <text evidence="10">The sequence shown here is derived from an EMBL/GenBank/DDBJ whole genome shotgun (WGS) entry which is preliminary data.</text>
</comment>
<keyword evidence="2" id="KW-0732">Signal</keyword>
<feature type="transmembrane region" description="Helical" evidence="8">
    <location>
        <begin position="580"/>
        <end position="601"/>
    </location>
</feature>
<dbReference type="Gene3D" id="2.10.25.10">
    <property type="entry name" value="Laminin"/>
    <property type="match status" value="3"/>
</dbReference>
<dbReference type="PANTHER" id="PTHR45836">
    <property type="entry name" value="SLIT HOMOLOG"/>
    <property type="match status" value="1"/>
</dbReference>
<dbReference type="GO" id="GO:0009986">
    <property type="term" value="C:cell surface"/>
    <property type="evidence" value="ECO:0007669"/>
    <property type="project" value="TreeGrafter"/>
</dbReference>
<evidence type="ECO:0000313" key="11">
    <source>
        <dbReference type="Proteomes" id="UP000663845"/>
    </source>
</evidence>
<feature type="compositionally biased region" description="Polar residues" evidence="7">
    <location>
        <begin position="194"/>
        <end position="219"/>
    </location>
</feature>
<evidence type="ECO:0000256" key="1">
    <source>
        <dbReference type="ARBA" id="ARBA00022536"/>
    </source>
</evidence>
<dbReference type="SMART" id="SM00181">
    <property type="entry name" value="EGF"/>
    <property type="match status" value="3"/>
</dbReference>
<keyword evidence="8" id="KW-1133">Transmembrane helix</keyword>
<dbReference type="PROSITE" id="PS50026">
    <property type="entry name" value="EGF_3"/>
    <property type="match status" value="3"/>
</dbReference>
<feature type="compositionally biased region" description="Polar residues" evidence="7">
    <location>
        <begin position="94"/>
        <end position="114"/>
    </location>
</feature>
<dbReference type="AlphaFoldDB" id="A0A813P783"/>
<feature type="domain" description="EGF-like" evidence="9">
    <location>
        <begin position="498"/>
        <end position="525"/>
    </location>
</feature>
<dbReference type="GO" id="GO:0043235">
    <property type="term" value="C:receptor complex"/>
    <property type="evidence" value="ECO:0007669"/>
    <property type="project" value="TreeGrafter"/>
</dbReference>
<feature type="domain" description="EGF-like" evidence="9">
    <location>
        <begin position="453"/>
        <end position="493"/>
    </location>
</feature>
<dbReference type="PROSITE" id="PS01186">
    <property type="entry name" value="EGF_2"/>
    <property type="match status" value="1"/>
</dbReference>
<evidence type="ECO:0000256" key="2">
    <source>
        <dbReference type="ARBA" id="ARBA00022729"/>
    </source>
</evidence>
<evidence type="ECO:0000256" key="8">
    <source>
        <dbReference type="SAM" id="Phobius"/>
    </source>
</evidence>
<organism evidence="10 11">
    <name type="scientific">Adineta steineri</name>
    <dbReference type="NCBI Taxonomy" id="433720"/>
    <lineage>
        <taxon>Eukaryota</taxon>
        <taxon>Metazoa</taxon>
        <taxon>Spiralia</taxon>
        <taxon>Gnathifera</taxon>
        <taxon>Rotifera</taxon>
        <taxon>Eurotatoria</taxon>
        <taxon>Bdelloidea</taxon>
        <taxon>Adinetida</taxon>
        <taxon>Adinetidae</taxon>
        <taxon>Adineta</taxon>
    </lineage>
</organism>
<gene>
    <name evidence="10" type="ORF">JYZ213_LOCUS2097</name>
</gene>
<dbReference type="SMART" id="SM00179">
    <property type="entry name" value="EGF_CA"/>
    <property type="match status" value="1"/>
</dbReference>
<evidence type="ECO:0000256" key="6">
    <source>
        <dbReference type="PROSITE-ProRule" id="PRU00076"/>
    </source>
</evidence>
<dbReference type="PROSITE" id="PS00022">
    <property type="entry name" value="EGF_1"/>
    <property type="match status" value="2"/>
</dbReference>
<feature type="domain" description="EGF-like" evidence="9">
    <location>
        <begin position="527"/>
        <end position="564"/>
    </location>
</feature>
<dbReference type="Proteomes" id="UP000663845">
    <property type="component" value="Unassembled WGS sequence"/>
</dbReference>
<dbReference type="SUPFAM" id="SSF57196">
    <property type="entry name" value="EGF/Laminin"/>
    <property type="match status" value="3"/>
</dbReference>
<dbReference type="CDD" id="cd00054">
    <property type="entry name" value="EGF_CA"/>
    <property type="match status" value="2"/>
</dbReference>
<keyword evidence="1 6" id="KW-0245">EGF-like domain</keyword>
<sequence>MLILSLQVIMGPKPIKKNNQKDDTANSMSELAFGSTVDEFETGQEDDEYWLDENDEKQLDEMATGYTEMMALTENLRPGWKIFEVSVETDISSLDESVNKSTQENNDPTNNLSVDNKEQKSNNKPQGSSKRKPDCLTPPKPATGPNKATRGDSDAPVASSKSTNTSSSTNSNPKKLQSTSDTSNSADSKDVQNEPDTLSTKEQICSTTQSSGLASANDEQPIQKLKSLVDERIDAHWQHKNIREIFYNGNQKDTEKIFRQLLEKLSKYNNKSGNDTLLRALTQRDDNPAFLTAAEVDDGRRLNDYMSQEIEVDGTKVTRRKLAYQKGVETRKKEFQKDGRTTNTYEQAAEKRTTTMSKEIPIAGGTTTGFKKMGRKISATRTRKFQKPDGSWATIATEAVEKSTATMAKEFQNVDGTTTTIFNERTQSLSLLPFFVAPPCSNEYKIGMNCSSSIAPCDILNPCQNYGTCFNNNETLYGYTCNCTSDFSGSECEINRRWNNGSCIERTATAFNCSCQSGWQGRHCEIKINYCENVTCFNSGICRSLLLDYTCECLSKSFTGRHCEITQNTMVIHQMVSKSIGYISIIFIVGVCMFFVIMDILKYCFRIDPAKSQLKKTQQKKRPKKAKRPLIIQKFAYVNASPLKAKIQEESSFIKRTNI</sequence>
<dbReference type="GO" id="GO:0007219">
    <property type="term" value="P:Notch signaling pathway"/>
    <property type="evidence" value="ECO:0007669"/>
    <property type="project" value="TreeGrafter"/>
</dbReference>
<dbReference type="InterPro" id="IPR000742">
    <property type="entry name" value="EGF"/>
</dbReference>
<feature type="compositionally biased region" description="Polar residues" evidence="7">
    <location>
        <begin position="176"/>
        <end position="186"/>
    </location>
</feature>
<name>A0A813P783_9BILA</name>
<feature type="disulfide bond" evidence="6">
    <location>
        <begin position="515"/>
        <end position="524"/>
    </location>
</feature>
<accession>A0A813P783</accession>
<keyword evidence="3" id="KW-0677">Repeat</keyword>